<evidence type="ECO:0000259" key="1">
    <source>
        <dbReference type="PROSITE" id="PS51186"/>
    </source>
</evidence>
<sequence length="351" mass="41656">MKTIILLVLKIAQFLKPNNKRRGYSIENIIIREYNTKDIDQIIELNQRVFSKQEHFEIKRDRVWFEWKNLKNPFGESIIIVSENENKEIVGSRIFWAWKFKIRMNEFLAYQPIDTVVDPNYQGEGLFYKMTKKALDIALEKNSSFIFNFPNQNSLPGYLNLGWSYVSKLIWYVKIKNPGYVFNQNKQAESLSDLKNYKITEEKIKDIKFKDNFDGKVKATKSFSFIKWRYIDHPFFNYGIITYKKNKKEICGIFSINNIGNYREMFVVDIIGDYRLIEGLLKKVNEAAKEFNVSVVYILRNPYFNDLQMFKSGYIKLKNKNLVCLPLNLCLEGKLLKYNEWEMFGGLHDAL</sequence>
<dbReference type="KEGG" id="dtn:DTL3_0976"/>
<dbReference type="STRING" id="1006576.DTL3_0976"/>
<name>A0A0C7P233_DEFTU</name>
<dbReference type="GO" id="GO:0016747">
    <property type="term" value="F:acyltransferase activity, transferring groups other than amino-acyl groups"/>
    <property type="evidence" value="ECO:0007669"/>
    <property type="project" value="InterPro"/>
</dbReference>
<dbReference type="RefSeq" id="WP_045087769.1">
    <property type="nucleotide sequence ID" value="NZ_LN824141.1"/>
</dbReference>
<accession>A0A0C7P233</accession>
<dbReference type="AlphaFoldDB" id="A0A0C7P233"/>
<dbReference type="Pfam" id="PF13527">
    <property type="entry name" value="Acetyltransf_9"/>
    <property type="match status" value="1"/>
</dbReference>
<reference evidence="3" key="1">
    <citation type="submission" date="2014-11" db="EMBL/GenBank/DDBJ databases">
        <authorList>
            <person name="Wibberg D."/>
        </authorList>
    </citation>
    <scope>NUCLEOTIDE SEQUENCE [LARGE SCALE GENOMIC DNA]</scope>
    <source>
        <strain evidence="3">L3</strain>
    </source>
</reference>
<dbReference type="OrthoDB" id="5570877at2"/>
<evidence type="ECO:0000313" key="3">
    <source>
        <dbReference type="Proteomes" id="UP000032809"/>
    </source>
</evidence>
<protein>
    <recommendedName>
        <fullName evidence="1">N-acetyltransferase domain-containing protein</fullName>
    </recommendedName>
</protein>
<dbReference type="Proteomes" id="UP000032809">
    <property type="component" value="Chromosome I"/>
</dbReference>
<organism evidence="2 3">
    <name type="scientific">Defluviitoga tunisiensis</name>
    <dbReference type="NCBI Taxonomy" id="1006576"/>
    <lineage>
        <taxon>Bacteria</taxon>
        <taxon>Thermotogati</taxon>
        <taxon>Thermotogota</taxon>
        <taxon>Thermotogae</taxon>
        <taxon>Petrotogales</taxon>
        <taxon>Petrotogaceae</taxon>
        <taxon>Defluviitoga</taxon>
    </lineage>
</organism>
<dbReference type="PROSITE" id="PS51186">
    <property type="entry name" value="GNAT"/>
    <property type="match status" value="1"/>
</dbReference>
<dbReference type="InterPro" id="IPR000182">
    <property type="entry name" value="GNAT_dom"/>
</dbReference>
<dbReference type="InterPro" id="IPR016181">
    <property type="entry name" value="Acyl_CoA_acyltransferase"/>
</dbReference>
<dbReference type="SUPFAM" id="SSF55729">
    <property type="entry name" value="Acyl-CoA N-acyltransferases (Nat)"/>
    <property type="match status" value="1"/>
</dbReference>
<dbReference type="EMBL" id="LN824141">
    <property type="protein sequence ID" value="CEP78280.1"/>
    <property type="molecule type" value="Genomic_DNA"/>
</dbReference>
<keyword evidence="3" id="KW-1185">Reference proteome</keyword>
<evidence type="ECO:0000313" key="2">
    <source>
        <dbReference type="EMBL" id="CEP78280.1"/>
    </source>
</evidence>
<dbReference type="HOGENOM" id="CLU_072024_0_0_0"/>
<gene>
    <name evidence="2" type="ORF">DTL3_0976</name>
</gene>
<proteinExistence type="predicted"/>
<dbReference type="Gene3D" id="3.40.630.30">
    <property type="match status" value="1"/>
</dbReference>
<feature type="domain" description="N-acetyltransferase" evidence="1">
    <location>
        <begin position="29"/>
        <end position="187"/>
    </location>
</feature>